<keyword evidence="1" id="KW-0812">Transmembrane</keyword>
<accession>A0A0G0ZZY3</accession>
<keyword evidence="1" id="KW-0472">Membrane</keyword>
<name>A0A0G0ZZY3_9BACT</name>
<keyword evidence="1" id="KW-1133">Transmembrane helix</keyword>
<evidence type="ECO:0000313" key="3">
    <source>
        <dbReference type="Proteomes" id="UP000034837"/>
    </source>
</evidence>
<dbReference type="Proteomes" id="UP000034837">
    <property type="component" value="Unassembled WGS sequence"/>
</dbReference>
<sequence>MCPWEAPPLWIIWKLLPIARGFIAPVIVMLLREALIGALLPMEQITIAILGSEAILANSNLIGDIQGMMLIQKAPLVMQFLSTHGNMWR</sequence>
<proteinExistence type="predicted"/>
<organism evidence="2 3">
    <name type="scientific">Candidatus Magasanikbacteria bacterium GW2011_GWA2_42_32</name>
    <dbReference type="NCBI Taxonomy" id="1619039"/>
    <lineage>
        <taxon>Bacteria</taxon>
        <taxon>Candidatus Magasanikiibacteriota</taxon>
    </lineage>
</organism>
<reference evidence="2 3" key="1">
    <citation type="journal article" date="2015" name="Nature">
        <title>rRNA introns, odd ribosomes, and small enigmatic genomes across a large radiation of phyla.</title>
        <authorList>
            <person name="Brown C.T."/>
            <person name="Hug L.A."/>
            <person name="Thomas B.C."/>
            <person name="Sharon I."/>
            <person name="Castelle C.J."/>
            <person name="Singh A."/>
            <person name="Wilkins M.J."/>
            <person name="Williams K.H."/>
            <person name="Banfield J.F."/>
        </authorList>
    </citation>
    <scope>NUCLEOTIDE SEQUENCE [LARGE SCALE GENOMIC DNA]</scope>
</reference>
<evidence type="ECO:0000313" key="2">
    <source>
        <dbReference type="EMBL" id="KKS54325.1"/>
    </source>
</evidence>
<protein>
    <submittedName>
        <fullName evidence="2">Uncharacterized protein</fullName>
    </submittedName>
</protein>
<gene>
    <name evidence="2" type="ORF">UV20_C0035G0003</name>
</gene>
<comment type="caution">
    <text evidence="2">The sequence shown here is derived from an EMBL/GenBank/DDBJ whole genome shotgun (WGS) entry which is preliminary data.</text>
</comment>
<evidence type="ECO:0000256" key="1">
    <source>
        <dbReference type="SAM" id="Phobius"/>
    </source>
</evidence>
<dbReference type="AlphaFoldDB" id="A0A0G0ZZY3"/>
<feature type="transmembrane region" description="Helical" evidence="1">
    <location>
        <begin position="12"/>
        <end position="31"/>
    </location>
</feature>
<dbReference type="EMBL" id="LCDO01000035">
    <property type="protein sequence ID" value="KKS54325.1"/>
    <property type="molecule type" value="Genomic_DNA"/>
</dbReference>